<evidence type="ECO:0000313" key="11">
    <source>
        <dbReference type="Proteomes" id="UP000024001"/>
    </source>
</evidence>
<evidence type="ECO:0000256" key="7">
    <source>
        <dbReference type="SAM" id="MobiDB-lite"/>
    </source>
</evidence>
<dbReference type="Pfam" id="PF08281">
    <property type="entry name" value="Sigma70_r4_2"/>
    <property type="match status" value="1"/>
</dbReference>
<dbReference type="InterPro" id="IPR000838">
    <property type="entry name" value="RNA_pol_sigma70_ECF_CS"/>
</dbReference>
<keyword evidence="4 6" id="KW-0238">DNA-binding</keyword>
<dbReference type="RefSeq" id="WP_036311422.1">
    <property type="nucleotide sequence ID" value="NZ_CP031421.1"/>
</dbReference>
<dbReference type="Gene3D" id="1.10.1740.10">
    <property type="match status" value="1"/>
</dbReference>
<keyword evidence="2 6" id="KW-0805">Transcription regulation</keyword>
<dbReference type="eggNOG" id="COG1595">
    <property type="taxonomic scope" value="Bacteria"/>
</dbReference>
<accession>A0A031FUB7</accession>
<dbReference type="InterPro" id="IPR013324">
    <property type="entry name" value="RNA_pol_sigma_r3/r4-like"/>
</dbReference>
<evidence type="ECO:0000259" key="8">
    <source>
        <dbReference type="Pfam" id="PF04542"/>
    </source>
</evidence>
<dbReference type="InterPro" id="IPR039425">
    <property type="entry name" value="RNA_pol_sigma-70-like"/>
</dbReference>
<feature type="domain" description="RNA polymerase sigma-70 region 2" evidence="8">
    <location>
        <begin position="37"/>
        <end position="98"/>
    </location>
</feature>
<dbReference type="KEGG" id="moo:BWL13_02821"/>
<gene>
    <name evidence="10" type="ORF">BW34_01778</name>
</gene>
<dbReference type="PANTHER" id="PTHR43133">
    <property type="entry name" value="RNA POLYMERASE ECF-TYPE SIGMA FACTO"/>
    <property type="match status" value="1"/>
</dbReference>
<feature type="domain" description="RNA polymerase sigma factor 70 region 4 type 2" evidence="9">
    <location>
        <begin position="117"/>
        <end position="165"/>
    </location>
</feature>
<dbReference type="PROSITE" id="PS01063">
    <property type="entry name" value="SIGMA70_ECF"/>
    <property type="match status" value="1"/>
</dbReference>
<dbReference type="SUPFAM" id="SSF88659">
    <property type="entry name" value="Sigma3 and sigma4 domains of RNA polymerase sigma factors"/>
    <property type="match status" value="1"/>
</dbReference>
<name>A0A031FUB7_9MICO</name>
<feature type="region of interest" description="Disordered" evidence="7">
    <location>
        <begin position="100"/>
        <end position="119"/>
    </location>
</feature>
<evidence type="ECO:0000256" key="2">
    <source>
        <dbReference type="ARBA" id="ARBA00023015"/>
    </source>
</evidence>
<comment type="similarity">
    <text evidence="1 6">Belongs to the sigma-70 factor family. ECF subfamily.</text>
</comment>
<dbReference type="Pfam" id="PF04542">
    <property type="entry name" value="Sigma70_r2"/>
    <property type="match status" value="1"/>
</dbReference>
<dbReference type="Proteomes" id="UP000024001">
    <property type="component" value="Unassembled WGS sequence"/>
</dbReference>
<dbReference type="EMBL" id="JFYO01000005">
    <property type="protein sequence ID" value="EZP27786.1"/>
    <property type="molecule type" value="Genomic_DNA"/>
</dbReference>
<evidence type="ECO:0000256" key="6">
    <source>
        <dbReference type="RuleBase" id="RU000716"/>
    </source>
</evidence>
<organism evidence="10 11">
    <name type="scientific">Microbacterium oleivorans</name>
    <dbReference type="NCBI Taxonomy" id="273677"/>
    <lineage>
        <taxon>Bacteria</taxon>
        <taxon>Bacillati</taxon>
        <taxon>Actinomycetota</taxon>
        <taxon>Actinomycetes</taxon>
        <taxon>Micrococcales</taxon>
        <taxon>Microbacteriaceae</taxon>
        <taxon>Microbacterium</taxon>
    </lineage>
</organism>
<evidence type="ECO:0000313" key="10">
    <source>
        <dbReference type="EMBL" id="EZP27786.1"/>
    </source>
</evidence>
<evidence type="ECO:0000256" key="4">
    <source>
        <dbReference type="ARBA" id="ARBA00023125"/>
    </source>
</evidence>
<dbReference type="InterPro" id="IPR013249">
    <property type="entry name" value="RNA_pol_sigma70_r4_t2"/>
</dbReference>
<dbReference type="NCBIfam" id="TIGR02937">
    <property type="entry name" value="sigma70-ECF"/>
    <property type="match status" value="1"/>
</dbReference>
<dbReference type="InterPro" id="IPR013325">
    <property type="entry name" value="RNA_pol_sigma_r2"/>
</dbReference>
<dbReference type="Gene3D" id="1.10.10.10">
    <property type="entry name" value="Winged helix-like DNA-binding domain superfamily/Winged helix DNA-binding domain"/>
    <property type="match status" value="1"/>
</dbReference>
<dbReference type="PANTHER" id="PTHR43133:SF62">
    <property type="entry name" value="RNA POLYMERASE SIGMA FACTOR SIGZ"/>
    <property type="match status" value="1"/>
</dbReference>
<proteinExistence type="inferred from homology"/>
<dbReference type="GO" id="GO:0006352">
    <property type="term" value="P:DNA-templated transcription initiation"/>
    <property type="evidence" value="ECO:0007669"/>
    <property type="project" value="InterPro"/>
</dbReference>
<evidence type="ECO:0000259" key="9">
    <source>
        <dbReference type="Pfam" id="PF08281"/>
    </source>
</evidence>
<keyword evidence="11" id="KW-1185">Reference proteome</keyword>
<dbReference type="AlphaFoldDB" id="A0A031FUB7"/>
<dbReference type="InterPro" id="IPR036388">
    <property type="entry name" value="WH-like_DNA-bd_sf"/>
</dbReference>
<dbReference type="PATRIC" id="fig|273677.3.peg.1761"/>
<evidence type="ECO:0000256" key="5">
    <source>
        <dbReference type="ARBA" id="ARBA00023163"/>
    </source>
</evidence>
<dbReference type="GO" id="GO:0003677">
    <property type="term" value="F:DNA binding"/>
    <property type="evidence" value="ECO:0007669"/>
    <property type="project" value="UniProtKB-KW"/>
</dbReference>
<dbReference type="SUPFAM" id="SSF88946">
    <property type="entry name" value="Sigma2 domain of RNA polymerase sigma factors"/>
    <property type="match status" value="1"/>
</dbReference>
<sequence length="196" mass="20965">MSETPVSATDAELVRLLAQTATGDVASFARVYDATSAAAFGLAVRVTGDRDLAEDVLQKAFASVWTDARRYSARRTPPRTWILAIAHRHAVERLRATRAEAPGASAVHEPNRTAASHRQLRKLPDDQERAVSLAYLGGYTQPEIAAMTEAPLSTVKSMTRSALDQLRDAARPVTAAIPLPLTGSFPIQPPPTGAVA</sequence>
<keyword evidence="3 6" id="KW-0731">Sigma factor</keyword>
<dbReference type="GO" id="GO:0006950">
    <property type="term" value="P:response to stress"/>
    <property type="evidence" value="ECO:0007669"/>
    <property type="project" value="UniProtKB-ARBA"/>
</dbReference>
<evidence type="ECO:0000256" key="3">
    <source>
        <dbReference type="ARBA" id="ARBA00023082"/>
    </source>
</evidence>
<dbReference type="GO" id="GO:0000428">
    <property type="term" value="C:DNA-directed RNA polymerase complex"/>
    <property type="evidence" value="ECO:0007669"/>
    <property type="project" value="UniProtKB-KW"/>
</dbReference>
<keyword evidence="5 6" id="KW-0804">Transcription</keyword>
<reference evidence="10 11" key="1">
    <citation type="submission" date="2014-03" db="EMBL/GenBank/DDBJ databases">
        <title>Draft Genome Sequences of 13 Willow Endophytes.</title>
        <authorList>
            <person name="Gan H.Y."/>
            <person name="Gan H.M."/>
            <person name="Savka M.A."/>
            <person name="Hudson A.O."/>
        </authorList>
    </citation>
    <scope>NUCLEOTIDE SEQUENCE [LARGE SCALE GENOMIC DNA]</scope>
    <source>
        <strain evidence="10 11">RIT293</strain>
    </source>
</reference>
<protein>
    <recommendedName>
        <fullName evidence="6">RNA polymerase sigma factor</fullName>
    </recommendedName>
</protein>
<dbReference type="InterPro" id="IPR007627">
    <property type="entry name" value="RNA_pol_sigma70_r2"/>
</dbReference>
<dbReference type="GO" id="GO:0016987">
    <property type="term" value="F:sigma factor activity"/>
    <property type="evidence" value="ECO:0007669"/>
    <property type="project" value="UniProtKB-KW"/>
</dbReference>
<dbReference type="InterPro" id="IPR014284">
    <property type="entry name" value="RNA_pol_sigma-70_dom"/>
</dbReference>
<evidence type="ECO:0000256" key="1">
    <source>
        <dbReference type="ARBA" id="ARBA00010641"/>
    </source>
</evidence>
<dbReference type="GeneID" id="91433171"/>
<dbReference type="OrthoDB" id="9784272at2"/>
<dbReference type="CDD" id="cd06171">
    <property type="entry name" value="Sigma70_r4"/>
    <property type="match status" value="1"/>
</dbReference>
<comment type="caution">
    <text evidence="10">The sequence shown here is derived from an EMBL/GenBank/DDBJ whole genome shotgun (WGS) entry which is preliminary data.</text>
</comment>
<keyword evidence="10" id="KW-0240">DNA-directed RNA polymerase</keyword>